<keyword evidence="3" id="KW-1185">Reference proteome</keyword>
<evidence type="ECO:0000313" key="2">
    <source>
        <dbReference type="EMBL" id="WXA93735.1"/>
    </source>
</evidence>
<keyword evidence="1" id="KW-0472">Membrane</keyword>
<dbReference type="Proteomes" id="UP001379533">
    <property type="component" value="Chromosome"/>
</dbReference>
<reference evidence="2 3" key="1">
    <citation type="submission" date="2021-12" db="EMBL/GenBank/DDBJ databases">
        <title>Discovery of the Pendulisporaceae a myxobacterial family with distinct sporulation behavior and unique specialized metabolism.</title>
        <authorList>
            <person name="Garcia R."/>
            <person name="Popoff A."/>
            <person name="Bader C.D."/>
            <person name="Loehr J."/>
            <person name="Walesch S."/>
            <person name="Walt C."/>
            <person name="Boldt J."/>
            <person name="Bunk B."/>
            <person name="Haeckl F.J.F.P.J."/>
            <person name="Gunesch A.P."/>
            <person name="Birkelbach J."/>
            <person name="Nuebel U."/>
            <person name="Pietschmann T."/>
            <person name="Bach T."/>
            <person name="Mueller R."/>
        </authorList>
    </citation>
    <scope>NUCLEOTIDE SEQUENCE [LARGE SCALE GENOMIC DNA]</scope>
    <source>
        <strain evidence="2 3">MSr12523</strain>
    </source>
</reference>
<accession>A0ABZ2K4V7</accession>
<proteinExistence type="predicted"/>
<keyword evidence="1" id="KW-0812">Transmembrane</keyword>
<evidence type="ECO:0000256" key="1">
    <source>
        <dbReference type="SAM" id="Phobius"/>
    </source>
</evidence>
<sequence>MDAPPPPPRDPPAYVYAAGDIHPLTEREETLCKRASTVDWVYLSALALADVGTVLLDGQFFKDKQQPGVRLIGPSLIGLTWGATLGAIYPALPKCDPNWVRYAPPEGDIRTSVPYALSMAILAGATAPILVGVETGPLRDEWQTSERAMRVILAGVTGFAGALLPYWTLISPKTWRAGKELVKLRAWGDSQGAFIGYGFRF</sequence>
<evidence type="ECO:0000313" key="3">
    <source>
        <dbReference type="Proteomes" id="UP001379533"/>
    </source>
</evidence>
<dbReference type="RefSeq" id="WP_394844334.1">
    <property type="nucleotide sequence ID" value="NZ_CP089982.1"/>
</dbReference>
<gene>
    <name evidence="2" type="ORF">LZC95_45690</name>
</gene>
<keyword evidence="1" id="KW-1133">Transmembrane helix</keyword>
<name>A0ABZ2K4V7_9BACT</name>
<feature type="transmembrane region" description="Helical" evidence="1">
    <location>
        <begin position="151"/>
        <end position="170"/>
    </location>
</feature>
<dbReference type="EMBL" id="CP089982">
    <property type="protein sequence ID" value="WXA93735.1"/>
    <property type="molecule type" value="Genomic_DNA"/>
</dbReference>
<feature type="transmembrane region" description="Helical" evidence="1">
    <location>
        <begin position="112"/>
        <end position="131"/>
    </location>
</feature>
<feature type="transmembrane region" description="Helical" evidence="1">
    <location>
        <begin position="71"/>
        <end position="92"/>
    </location>
</feature>
<organism evidence="2 3">
    <name type="scientific">Pendulispora brunnea</name>
    <dbReference type="NCBI Taxonomy" id="2905690"/>
    <lineage>
        <taxon>Bacteria</taxon>
        <taxon>Pseudomonadati</taxon>
        <taxon>Myxococcota</taxon>
        <taxon>Myxococcia</taxon>
        <taxon>Myxococcales</taxon>
        <taxon>Sorangiineae</taxon>
        <taxon>Pendulisporaceae</taxon>
        <taxon>Pendulispora</taxon>
    </lineage>
</organism>
<protein>
    <submittedName>
        <fullName evidence="2">Uncharacterized protein</fullName>
    </submittedName>
</protein>